<protein>
    <submittedName>
        <fullName evidence="1">Nitroreductase family deazaflavin-dependent oxidoreductase</fullName>
    </submittedName>
</protein>
<accession>A0ABV5JQ63</accession>
<reference evidence="1 2" key="1">
    <citation type="submission" date="2024-09" db="EMBL/GenBank/DDBJ databases">
        <authorList>
            <person name="Sun Q."/>
            <person name="Mori K."/>
        </authorList>
    </citation>
    <scope>NUCLEOTIDE SEQUENCE [LARGE SCALE GENOMIC DNA]</scope>
    <source>
        <strain evidence="1 2">CCM 7659</strain>
    </source>
</reference>
<dbReference type="InterPro" id="IPR004378">
    <property type="entry name" value="F420H2_quin_Rdtase"/>
</dbReference>
<comment type="caution">
    <text evidence="1">The sequence shown here is derived from an EMBL/GenBank/DDBJ whole genome shotgun (WGS) entry which is preliminary data.</text>
</comment>
<dbReference type="EMBL" id="JBHMDY010000004">
    <property type="protein sequence ID" value="MFB9259894.1"/>
    <property type="molecule type" value="Genomic_DNA"/>
</dbReference>
<dbReference type="RefSeq" id="WP_182633480.1">
    <property type="nucleotide sequence ID" value="NZ_JAALDM010000299.1"/>
</dbReference>
<evidence type="ECO:0000313" key="2">
    <source>
        <dbReference type="Proteomes" id="UP001589700"/>
    </source>
</evidence>
<sequence>MDLSPSGSGLAILRNRRTARAPIHLYRWGLGSFLGNRLMLLEHTGRKSGTARFTCLEVIERPSTNRILVASGFGETSQWYRNLRANPKCFITTGRIRRRLATATLLPADESAKALARYQSEHAESWKLLKQVIEKDGATSPDDVPIVEFRLD</sequence>
<dbReference type="Proteomes" id="UP001589700">
    <property type="component" value="Unassembled WGS sequence"/>
</dbReference>
<organism evidence="1 2">
    <name type="scientific">Dietzia aerolata</name>
    <dbReference type="NCBI Taxonomy" id="595984"/>
    <lineage>
        <taxon>Bacteria</taxon>
        <taxon>Bacillati</taxon>
        <taxon>Actinomycetota</taxon>
        <taxon>Actinomycetes</taxon>
        <taxon>Mycobacteriales</taxon>
        <taxon>Dietziaceae</taxon>
        <taxon>Dietzia</taxon>
    </lineage>
</organism>
<keyword evidence="2" id="KW-1185">Reference proteome</keyword>
<gene>
    <name evidence="1" type="ORF">ACFFVD_08775</name>
</gene>
<dbReference type="Gene3D" id="2.30.110.10">
    <property type="entry name" value="Electron Transport, Fmn-binding Protein, Chain A"/>
    <property type="match status" value="1"/>
</dbReference>
<dbReference type="InterPro" id="IPR012349">
    <property type="entry name" value="Split_barrel_FMN-bd"/>
</dbReference>
<dbReference type="NCBIfam" id="TIGR00026">
    <property type="entry name" value="hi_GC_TIGR00026"/>
    <property type="match status" value="1"/>
</dbReference>
<proteinExistence type="predicted"/>
<dbReference type="SUPFAM" id="SSF50475">
    <property type="entry name" value="FMN-binding split barrel"/>
    <property type="match status" value="1"/>
</dbReference>
<evidence type="ECO:0000313" key="1">
    <source>
        <dbReference type="EMBL" id="MFB9259894.1"/>
    </source>
</evidence>
<name>A0ABV5JQ63_9ACTN</name>
<dbReference type="Pfam" id="PF04075">
    <property type="entry name" value="F420H2_quin_red"/>
    <property type="match status" value="1"/>
</dbReference>